<dbReference type="Pfam" id="PF01521">
    <property type="entry name" value="Fe-S_biosyn"/>
    <property type="match status" value="1"/>
</dbReference>
<dbReference type="SUPFAM" id="SSF89360">
    <property type="entry name" value="HesB-like domain"/>
    <property type="match status" value="1"/>
</dbReference>
<dbReference type="InterPro" id="IPR000361">
    <property type="entry name" value="ATAP_core_dom"/>
</dbReference>
<dbReference type="NCBIfam" id="TIGR00049">
    <property type="entry name" value="iron-sulfur cluster assembly accessory protein"/>
    <property type="match status" value="1"/>
</dbReference>
<dbReference type="GO" id="GO:0051537">
    <property type="term" value="F:2 iron, 2 sulfur cluster binding"/>
    <property type="evidence" value="ECO:0007669"/>
    <property type="project" value="TreeGrafter"/>
</dbReference>
<gene>
    <name evidence="5" type="ORF">FEHR0123_LOCUS7252</name>
</gene>
<dbReference type="AlphaFoldDB" id="A0A7S3MLV2"/>
<evidence type="ECO:0000256" key="1">
    <source>
        <dbReference type="ARBA" id="ARBA00005151"/>
    </source>
</evidence>
<protein>
    <recommendedName>
        <fullName evidence="4">Core domain-containing protein</fullName>
    </recommendedName>
</protein>
<evidence type="ECO:0000256" key="2">
    <source>
        <dbReference type="ARBA" id="ARBA00006718"/>
    </source>
</evidence>
<dbReference type="PANTHER" id="PTHR43011">
    <property type="entry name" value="IRON-SULFUR CLUSTER ASSEMBLY 2 HOMOLOG, MITOCHONDRIAL"/>
    <property type="match status" value="1"/>
</dbReference>
<dbReference type="EMBL" id="HBIE01023717">
    <property type="protein sequence ID" value="CAE0312331.1"/>
    <property type="molecule type" value="Transcribed_RNA"/>
</dbReference>
<keyword evidence="3" id="KW-0479">Metal-binding</keyword>
<proteinExistence type="inferred from homology"/>
<reference evidence="5" key="1">
    <citation type="submission" date="2021-01" db="EMBL/GenBank/DDBJ databases">
        <authorList>
            <person name="Corre E."/>
            <person name="Pelletier E."/>
            <person name="Niang G."/>
            <person name="Scheremetjew M."/>
            <person name="Finn R."/>
            <person name="Kale V."/>
            <person name="Holt S."/>
            <person name="Cochrane G."/>
            <person name="Meng A."/>
            <person name="Brown T."/>
            <person name="Cohen L."/>
        </authorList>
    </citation>
    <scope>NUCLEOTIDE SEQUENCE</scope>
    <source>
        <strain evidence="5">Fehren 1</strain>
    </source>
</reference>
<dbReference type="PANTHER" id="PTHR43011:SF1">
    <property type="entry name" value="IRON-SULFUR CLUSTER ASSEMBLY 2 HOMOLOG, MITOCHONDRIAL"/>
    <property type="match status" value="1"/>
</dbReference>
<dbReference type="InterPro" id="IPR035903">
    <property type="entry name" value="HesB-like_dom_sf"/>
</dbReference>
<dbReference type="GO" id="GO:0016226">
    <property type="term" value="P:iron-sulfur cluster assembly"/>
    <property type="evidence" value="ECO:0007669"/>
    <property type="project" value="InterPro"/>
</dbReference>
<organism evidence="5">
    <name type="scientific">Favella ehrenbergii</name>
    <dbReference type="NCBI Taxonomy" id="182087"/>
    <lineage>
        <taxon>Eukaryota</taxon>
        <taxon>Sar</taxon>
        <taxon>Alveolata</taxon>
        <taxon>Ciliophora</taxon>
        <taxon>Intramacronucleata</taxon>
        <taxon>Spirotrichea</taxon>
        <taxon>Choreotrichia</taxon>
        <taxon>Tintinnida</taxon>
        <taxon>Xystonellidae</taxon>
        <taxon>Favella</taxon>
    </lineage>
</organism>
<keyword evidence="3" id="KW-0004">4Fe-4S</keyword>
<sequence>MRVKFLQLKDPELYAALKILVVGGGCSGFSYEFDVISKTELASAPAEMEDYLLFERDGLSIVSDSLTLDMINGSTIEYVEEMIRSAFEVTENPMADGGCSCGVSFTPKDS</sequence>
<dbReference type="GO" id="GO:0051539">
    <property type="term" value="F:4 iron, 4 sulfur cluster binding"/>
    <property type="evidence" value="ECO:0007669"/>
    <property type="project" value="UniProtKB-KW"/>
</dbReference>
<dbReference type="InterPro" id="IPR016092">
    <property type="entry name" value="ATAP"/>
</dbReference>
<accession>A0A7S3MLV2</accession>
<dbReference type="GO" id="GO:0005506">
    <property type="term" value="F:iron ion binding"/>
    <property type="evidence" value="ECO:0007669"/>
    <property type="project" value="TreeGrafter"/>
</dbReference>
<comment type="similarity">
    <text evidence="2">Belongs to the HesB/IscA family.</text>
</comment>
<dbReference type="Gene3D" id="2.60.300.12">
    <property type="entry name" value="HesB-like domain"/>
    <property type="match status" value="1"/>
</dbReference>
<evidence type="ECO:0000313" key="5">
    <source>
        <dbReference type="EMBL" id="CAE0312331.1"/>
    </source>
</evidence>
<dbReference type="GO" id="GO:0005739">
    <property type="term" value="C:mitochondrion"/>
    <property type="evidence" value="ECO:0007669"/>
    <property type="project" value="TreeGrafter"/>
</dbReference>
<feature type="domain" description="Core" evidence="4">
    <location>
        <begin position="17"/>
        <end position="102"/>
    </location>
</feature>
<evidence type="ECO:0000259" key="4">
    <source>
        <dbReference type="Pfam" id="PF01521"/>
    </source>
</evidence>
<name>A0A7S3MLV2_9SPIT</name>
<keyword evidence="3" id="KW-0411">Iron-sulfur</keyword>
<keyword evidence="3" id="KW-0408">Iron</keyword>
<evidence type="ECO:0000256" key="3">
    <source>
        <dbReference type="ARBA" id="ARBA00022485"/>
    </source>
</evidence>
<comment type="pathway">
    <text evidence="1">Cofactor biosynthesis; iron-sulfur cluster biosynthesis.</text>
</comment>